<evidence type="ECO:0000256" key="1">
    <source>
        <dbReference type="SAM" id="MobiDB-lite"/>
    </source>
</evidence>
<comment type="caution">
    <text evidence="2">The sequence shown here is derived from an EMBL/GenBank/DDBJ whole genome shotgun (WGS) entry which is preliminary data.</text>
</comment>
<evidence type="ECO:0000313" key="2">
    <source>
        <dbReference type="EMBL" id="GAA2920555.1"/>
    </source>
</evidence>
<evidence type="ECO:0000313" key="3">
    <source>
        <dbReference type="Proteomes" id="UP001501102"/>
    </source>
</evidence>
<feature type="region of interest" description="Disordered" evidence="1">
    <location>
        <begin position="106"/>
        <end position="175"/>
    </location>
</feature>
<gene>
    <name evidence="2" type="ORF">GCM10020221_15890</name>
</gene>
<accession>A0ABN3WN94</accession>
<dbReference type="Gene3D" id="3.40.50.300">
    <property type="entry name" value="P-loop containing nucleotide triphosphate hydrolases"/>
    <property type="match status" value="1"/>
</dbReference>
<dbReference type="Proteomes" id="UP001501102">
    <property type="component" value="Unassembled WGS sequence"/>
</dbReference>
<organism evidence="2 3">
    <name type="scientific">Streptomyces thioluteus</name>
    <dbReference type="NCBI Taxonomy" id="66431"/>
    <lineage>
        <taxon>Bacteria</taxon>
        <taxon>Bacillati</taxon>
        <taxon>Actinomycetota</taxon>
        <taxon>Actinomycetes</taxon>
        <taxon>Kitasatosporales</taxon>
        <taxon>Streptomycetaceae</taxon>
        <taxon>Streptomyces</taxon>
    </lineage>
</organism>
<proteinExistence type="predicted"/>
<dbReference type="EMBL" id="BAAAXZ010000061">
    <property type="protein sequence ID" value="GAA2920555.1"/>
    <property type="molecule type" value="Genomic_DNA"/>
</dbReference>
<reference evidence="2 3" key="1">
    <citation type="journal article" date="2019" name="Int. J. Syst. Evol. Microbiol.">
        <title>The Global Catalogue of Microorganisms (GCM) 10K type strain sequencing project: providing services to taxonomists for standard genome sequencing and annotation.</title>
        <authorList>
            <consortium name="The Broad Institute Genomics Platform"/>
            <consortium name="The Broad Institute Genome Sequencing Center for Infectious Disease"/>
            <person name="Wu L."/>
            <person name="Ma J."/>
        </authorList>
    </citation>
    <scope>NUCLEOTIDE SEQUENCE [LARGE SCALE GENOMIC DNA]</scope>
    <source>
        <strain evidence="2 3">JCM 4087</strain>
    </source>
</reference>
<feature type="compositionally biased region" description="Basic and acidic residues" evidence="1">
    <location>
        <begin position="140"/>
        <end position="150"/>
    </location>
</feature>
<protein>
    <recommendedName>
        <fullName evidence="4">FtsK domain-containing protein</fullName>
    </recommendedName>
</protein>
<name>A0ABN3WN94_STRTU</name>
<feature type="compositionally biased region" description="Low complexity" evidence="1">
    <location>
        <begin position="151"/>
        <end position="163"/>
    </location>
</feature>
<evidence type="ECO:0008006" key="4">
    <source>
        <dbReference type="Google" id="ProtNLM"/>
    </source>
</evidence>
<sequence>MTWSRPPTGTLKLRAARADGPAHTAENALPRLVVLVDDLDALVAPALGSTGRPAAGSVVRALEAVAREGERLGVHLVAASGRPDRTADTAVAERALLRAALEIAPAADDGGPAGGPAPGRGRLHRPAAGPATPFPGGPGHRPDPADRDATPDGGSAGLAADGDPPTRRPLRELGNGPTDLALLASALQRAAQSAGVVAAPALL</sequence>
<keyword evidence="3" id="KW-1185">Reference proteome</keyword>
<dbReference type="InterPro" id="IPR027417">
    <property type="entry name" value="P-loop_NTPase"/>
</dbReference>